<dbReference type="PANTHER" id="PTHR44229">
    <property type="entry name" value="15-HYDROXYPROSTAGLANDIN DEHYDROGENASE [NAD(+)]"/>
    <property type="match status" value="1"/>
</dbReference>
<dbReference type="AlphaFoldDB" id="A0A9D3LHJ3"/>
<evidence type="ECO:0000313" key="3">
    <source>
        <dbReference type="EMBL" id="KAG5830071.1"/>
    </source>
</evidence>
<keyword evidence="2" id="KW-0560">Oxidoreductase</keyword>
<keyword evidence="4" id="KW-1185">Reference proteome</keyword>
<comment type="caution">
    <text evidence="3">The sequence shown here is derived from an EMBL/GenBank/DDBJ whole genome shotgun (WGS) entry which is preliminary data.</text>
</comment>
<dbReference type="GO" id="GO:0016616">
    <property type="term" value="F:oxidoreductase activity, acting on the CH-OH group of donors, NAD or NADP as acceptor"/>
    <property type="evidence" value="ECO:0007669"/>
    <property type="project" value="TreeGrafter"/>
</dbReference>
<dbReference type="GO" id="GO:0005737">
    <property type="term" value="C:cytoplasm"/>
    <property type="evidence" value="ECO:0007669"/>
    <property type="project" value="TreeGrafter"/>
</dbReference>
<organism evidence="3 4">
    <name type="scientific">Anguilla anguilla</name>
    <name type="common">European freshwater eel</name>
    <name type="synonym">Muraena anguilla</name>
    <dbReference type="NCBI Taxonomy" id="7936"/>
    <lineage>
        <taxon>Eukaryota</taxon>
        <taxon>Metazoa</taxon>
        <taxon>Chordata</taxon>
        <taxon>Craniata</taxon>
        <taxon>Vertebrata</taxon>
        <taxon>Euteleostomi</taxon>
        <taxon>Actinopterygii</taxon>
        <taxon>Neopterygii</taxon>
        <taxon>Teleostei</taxon>
        <taxon>Anguilliformes</taxon>
        <taxon>Anguillidae</taxon>
        <taxon>Anguilla</taxon>
    </lineage>
</organism>
<comment type="similarity">
    <text evidence="1">Belongs to the short-chain dehydrogenases/reductases (SDR) family.</text>
</comment>
<accession>A0A9D3LHJ3</accession>
<dbReference type="Gene3D" id="3.40.50.720">
    <property type="entry name" value="NAD(P)-binding Rossmann-like Domain"/>
    <property type="match status" value="1"/>
</dbReference>
<dbReference type="PANTHER" id="PTHR44229:SF2">
    <property type="entry name" value="15-HYDROXYPROSTAGLANDIN DEHYDROGENASE"/>
    <property type="match status" value="1"/>
</dbReference>
<sequence>MADAADIGDYGVRINVLCPAFGTRPLQSIEQEDNMGKFVKYKNSFKEKIDKYGVLPPSKIAEGMLRLITDSSLNGAVMKITCSKGIHFHTYGPLSA</sequence>
<proteinExistence type="inferred from homology"/>
<reference evidence="3" key="1">
    <citation type="submission" date="2021-01" db="EMBL/GenBank/DDBJ databases">
        <title>A chromosome-scale assembly of European eel, Anguilla anguilla.</title>
        <authorList>
            <person name="Henkel C."/>
            <person name="Jong-Raadsen S.A."/>
            <person name="Dufour S."/>
            <person name="Weltzien F.-A."/>
            <person name="Palstra A.P."/>
            <person name="Pelster B."/>
            <person name="Spaink H.P."/>
            <person name="Van Den Thillart G.E."/>
            <person name="Jansen H."/>
            <person name="Zahm M."/>
            <person name="Klopp C."/>
            <person name="Cedric C."/>
            <person name="Louis A."/>
            <person name="Berthelot C."/>
            <person name="Parey E."/>
            <person name="Roest Crollius H."/>
            <person name="Montfort J."/>
            <person name="Robinson-Rechavi M."/>
            <person name="Bucao C."/>
            <person name="Bouchez O."/>
            <person name="Gislard M."/>
            <person name="Lluch J."/>
            <person name="Milhes M."/>
            <person name="Lampietro C."/>
            <person name="Lopez Roques C."/>
            <person name="Donnadieu C."/>
            <person name="Braasch I."/>
            <person name="Desvignes T."/>
            <person name="Postlethwait J."/>
            <person name="Bobe J."/>
            <person name="Guiguen Y."/>
            <person name="Dirks R."/>
        </authorList>
    </citation>
    <scope>NUCLEOTIDE SEQUENCE</scope>
    <source>
        <strain evidence="3">Tag_6206</strain>
        <tissue evidence="3">Liver</tissue>
    </source>
</reference>
<gene>
    <name evidence="3" type="ORF">ANANG_G00318130</name>
</gene>
<dbReference type="Proteomes" id="UP001044222">
    <property type="component" value="Unassembled WGS sequence"/>
</dbReference>
<evidence type="ECO:0000256" key="1">
    <source>
        <dbReference type="ARBA" id="ARBA00006484"/>
    </source>
</evidence>
<evidence type="ECO:0000313" key="4">
    <source>
        <dbReference type="Proteomes" id="UP001044222"/>
    </source>
</evidence>
<name>A0A9D3LHJ3_ANGAN</name>
<dbReference type="EMBL" id="JAFIRN010000242">
    <property type="protein sequence ID" value="KAG5830071.1"/>
    <property type="molecule type" value="Genomic_DNA"/>
</dbReference>
<protein>
    <submittedName>
        <fullName evidence="3">Uncharacterized protein</fullName>
    </submittedName>
</protein>
<evidence type="ECO:0000256" key="2">
    <source>
        <dbReference type="ARBA" id="ARBA00023002"/>
    </source>
</evidence>